<evidence type="ECO:0000259" key="11">
    <source>
        <dbReference type="PROSITE" id="PS50192"/>
    </source>
</evidence>
<dbReference type="GO" id="GO:0000149">
    <property type="term" value="F:SNARE binding"/>
    <property type="evidence" value="ECO:0007669"/>
    <property type="project" value="TreeGrafter"/>
</dbReference>
<comment type="subcellular location">
    <subcellularLocation>
        <location evidence="1">Membrane</location>
        <topology evidence="1">Single-pass type IV membrane protein</topology>
    </subcellularLocation>
</comment>
<feature type="transmembrane region" description="Helical" evidence="9">
    <location>
        <begin position="426"/>
        <end position="446"/>
    </location>
</feature>
<keyword evidence="13" id="KW-1185">Reference proteome</keyword>
<dbReference type="SMART" id="SM00397">
    <property type="entry name" value="t_SNARE"/>
    <property type="match status" value="1"/>
</dbReference>
<dbReference type="CDD" id="cd15844">
    <property type="entry name" value="SNARE_syntaxin5"/>
    <property type="match status" value="1"/>
</dbReference>
<dbReference type="SUPFAM" id="SSF47661">
    <property type="entry name" value="t-snare proteins"/>
    <property type="match status" value="1"/>
</dbReference>
<reference evidence="12 13" key="1">
    <citation type="journal article" date="2017" name="Curr. Biol.">
        <title>Genome architecture and evolution of a unichromosomal asexual nematode.</title>
        <authorList>
            <person name="Fradin H."/>
            <person name="Zegar C."/>
            <person name="Gutwein M."/>
            <person name="Lucas J."/>
            <person name="Kovtun M."/>
            <person name="Corcoran D."/>
            <person name="Baugh L.R."/>
            <person name="Kiontke K."/>
            <person name="Gunsalus K."/>
            <person name="Fitch D.H."/>
            <person name="Piano F."/>
        </authorList>
    </citation>
    <scope>NUCLEOTIDE SEQUENCE [LARGE SCALE GENOMIC DNA]</scope>
    <source>
        <strain evidence="12">PF1309</strain>
    </source>
</reference>
<keyword evidence="3" id="KW-0813">Transport</keyword>
<feature type="signal peptide" evidence="10">
    <location>
        <begin position="1"/>
        <end position="18"/>
    </location>
</feature>
<evidence type="ECO:0000256" key="1">
    <source>
        <dbReference type="ARBA" id="ARBA00004211"/>
    </source>
</evidence>
<evidence type="ECO:0000256" key="3">
    <source>
        <dbReference type="ARBA" id="ARBA00022448"/>
    </source>
</evidence>
<feature type="compositionally biased region" description="Low complexity" evidence="8">
    <location>
        <begin position="41"/>
        <end position="57"/>
    </location>
</feature>
<keyword evidence="5 9" id="KW-1133">Transmembrane helix</keyword>
<dbReference type="AlphaFoldDB" id="A0A2A2JZQ5"/>
<dbReference type="PANTHER" id="PTHR19957:SF3">
    <property type="entry name" value="SYNTAXIN-5"/>
    <property type="match status" value="1"/>
</dbReference>
<dbReference type="GO" id="GO:0005484">
    <property type="term" value="F:SNAP receptor activity"/>
    <property type="evidence" value="ECO:0007669"/>
    <property type="project" value="TreeGrafter"/>
</dbReference>
<evidence type="ECO:0000256" key="6">
    <source>
        <dbReference type="ARBA" id="ARBA00023054"/>
    </source>
</evidence>
<proteinExistence type="inferred from homology"/>
<dbReference type="Gene3D" id="1.20.58.70">
    <property type="match status" value="1"/>
</dbReference>
<keyword evidence="4 9" id="KW-0812">Transmembrane</keyword>
<feature type="region of interest" description="Disordered" evidence="8">
    <location>
        <begin position="34"/>
        <end position="58"/>
    </location>
</feature>
<dbReference type="GO" id="GO:0031201">
    <property type="term" value="C:SNARE complex"/>
    <property type="evidence" value="ECO:0007669"/>
    <property type="project" value="TreeGrafter"/>
</dbReference>
<evidence type="ECO:0000256" key="5">
    <source>
        <dbReference type="ARBA" id="ARBA00022989"/>
    </source>
</evidence>
<dbReference type="GO" id="GO:0048278">
    <property type="term" value="P:vesicle docking"/>
    <property type="evidence" value="ECO:0007669"/>
    <property type="project" value="TreeGrafter"/>
</dbReference>
<dbReference type="OrthoDB" id="421009at2759"/>
<dbReference type="GO" id="GO:0000139">
    <property type="term" value="C:Golgi membrane"/>
    <property type="evidence" value="ECO:0007669"/>
    <property type="project" value="TreeGrafter"/>
</dbReference>
<evidence type="ECO:0000256" key="10">
    <source>
        <dbReference type="SAM" id="SignalP"/>
    </source>
</evidence>
<dbReference type="InterPro" id="IPR045242">
    <property type="entry name" value="Syntaxin"/>
</dbReference>
<evidence type="ECO:0000256" key="4">
    <source>
        <dbReference type="ARBA" id="ARBA00022692"/>
    </source>
</evidence>
<dbReference type="InterPro" id="IPR000727">
    <property type="entry name" value="T_SNARE_dom"/>
</dbReference>
<feature type="region of interest" description="Disordered" evidence="8">
    <location>
        <begin position="294"/>
        <end position="325"/>
    </location>
</feature>
<comment type="similarity">
    <text evidence="2">Belongs to the syntaxin family.</text>
</comment>
<keyword evidence="7 9" id="KW-0472">Membrane</keyword>
<dbReference type="PROSITE" id="PS50192">
    <property type="entry name" value="T_SNARE"/>
    <property type="match status" value="1"/>
</dbReference>
<dbReference type="InterPro" id="IPR010989">
    <property type="entry name" value="SNARE"/>
</dbReference>
<comment type="caution">
    <text evidence="12">The sequence shown here is derived from an EMBL/GenBank/DDBJ whole genome shotgun (WGS) entry which is preliminary data.</text>
</comment>
<feature type="chain" id="PRO_5013376459" description="t-SNARE coiled-coil homology domain-containing protein" evidence="10">
    <location>
        <begin position="19"/>
        <end position="447"/>
    </location>
</feature>
<keyword evidence="6" id="KW-0175">Coiled coil</keyword>
<evidence type="ECO:0000313" key="13">
    <source>
        <dbReference type="Proteomes" id="UP000218231"/>
    </source>
</evidence>
<evidence type="ECO:0000256" key="8">
    <source>
        <dbReference type="SAM" id="MobiDB-lite"/>
    </source>
</evidence>
<sequence>MMWLILIGAGKLLRLVRGRRPDIDQAKYRENRHGKTHLWKDASSSSQAAPIPPQADSDLVKKQQRPQAASAFYSSINTVLSANPTNFWNSAQEAFSSIPLPSYPSANSFYPPTTDFERFVEPSEPVLPEFSVFGNPIDLISFTMPSRDRTAEFRTTAKSYEMKAQANGFRPQAKQAVLQEKIQFNKLAKSIGKDLAHTCAKMEKLAEMAKKKTLFDEREEVEHMSKVIREDITGLNRQIAALQEFCQRRQNGVVNTQGTDHSKRVVVGLQSKLANVSKDFQSVLEISTETMKQQQSRRQKFSNGESFPLLPSSSNQTARSRLLQDDEHSGSAVALDMGAMEQMRQQQQVVFDETNKYVQARADTMQSIEGSISELGQIFNQLAVLVNEQGEMISRIDSNVEDTALNIDMAHSELVKYFHNISKNRWLMIKIFGVLLVFSIIFIIFLT</sequence>
<organism evidence="12 13">
    <name type="scientific">Diploscapter pachys</name>
    <dbReference type="NCBI Taxonomy" id="2018661"/>
    <lineage>
        <taxon>Eukaryota</taxon>
        <taxon>Metazoa</taxon>
        <taxon>Ecdysozoa</taxon>
        <taxon>Nematoda</taxon>
        <taxon>Chromadorea</taxon>
        <taxon>Rhabditida</taxon>
        <taxon>Rhabditina</taxon>
        <taxon>Rhabditomorpha</taxon>
        <taxon>Rhabditoidea</taxon>
        <taxon>Rhabditidae</taxon>
        <taxon>Diploscapter</taxon>
    </lineage>
</organism>
<evidence type="ECO:0000256" key="7">
    <source>
        <dbReference type="ARBA" id="ARBA00023136"/>
    </source>
</evidence>
<gene>
    <name evidence="12" type="ORF">WR25_24638</name>
</gene>
<evidence type="ECO:0000256" key="2">
    <source>
        <dbReference type="ARBA" id="ARBA00009063"/>
    </source>
</evidence>
<protein>
    <recommendedName>
        <fullName evidence="11">t-SNARE coiled-coil homology domain-containing protein</fullName>
    </recommendedName>
</protein>
<feature type="domain" description="T-SNARE coiled-coil homology" evidence="11">
    <location>
        <begin position="355"/>
        <end position="417"/>
    </location>
</feature>
<dbReference type="EMBL" id="LIAE01009996">
    <property type="protein sequence ID" value="PAV67102.1"/>
    <property type="molecule type" value="Genomic_DNA"/>
</dbReference>
<dbReference type="GO" id="GO:0006886">
    <property type="term" value="P:intracellular protein transport"/>
    <property type="evidence" value="ECO:0007669"/>
    <property type="project" value="TreeGrafter"/>
</dbReference>
<dbReference type="GO" id="GO:0006906">
    <property type="term" value="P:vesicle fusion"/>
    <property type="evidence" value="ECO:0007669"/>
    <property type="project" value="TreeGrafter"/>
</dbReference>
<feature type="compositionally biased region" description="Polar residues" evidence="8">
    <location>
        <begin position="301"/>
        <end position="319"/>
    </location>
</feature>
<dbReference type="STRING" id="2018661.A0A2A2JZQ5"/>
<dbReference type="GO" id="GO:0006888">
    <property type="term" value="P:endoplasmic reticulum to Golgi vesicle-mediated transport"/>
    <property type="evidence" value="ECO:0007669"/>
    <property type="project" value="TreeGrafter"/>
</dbReference>
<dbReference type="Pfam" id="PF05739">
    <property type="entry name" value="SNARE"/>
    <property type="match status" value="1"/>
</dbReference>
<evidence type="ECO:0000313" key="12">
    <source>
        <dbReference type="EMBL" id="PAV67102.1"/>
    </source>
</evidence>
<keyword evidence="10" id="KW-0732">Signal</keyword>
<dbReference type="Proteomes" id="UP000218231">
    <property type="component" value="Unassembled WGS sequence"/>
</dbReference>
<evidence type="ECO:0000256" key="9">
    <source>
        <dbReference type="SAM" id="Phobius"/>
    </source>
</evidence>
<accession>A0A2A2JZQ5</accession>
<dbReference type="PANTHER" id="PTHR19957">
    <property type="entry name" value="SYNTAXIN"/>
    <property type="match status" value="1"/>
</dbReference>
<name>A0A2A2JZQ5_9BILA</name>